<dbReference type="Gene3D" id="3.90.320.10">
    <property type="match status" value="1"/>
</dbReference>
<dbReference type="GO" id="GO:0016787">
    <property type="term" value="F:hydrolase activity"/>
    <property type="evidence" value="ECO:0007669"/>
    <property type="project" value="UniProtKB-KW"/>
</dbReference>
<evidence type="ECO:0000313" key="3">
    <source>
        <dbReference type="EMBL" id="KSV60435.1"/>
    </source>
</evidence>
<name>A0A0V8QJ67_9FIRM</name>
<dbReference type="RefSeq" id="WP_058351403.1">
    <property type="nucleotide sequence ID" value="NZ_CABMMD010000013.1"/>
</dbReference>
<reference evidence="3 4" key="1">
    <citation type="submission" date="2015-11" db="EMBL/GenBank/DDBJ databases">
        <title>Butyribacter intestini gen. nov., sp. nov., a butyric acid-producing bacterium of the family Lachnospiraceae isolated from the human faeces.</title>
        <authorList>
            <person name="Zou Y."/>
            <person name="Xue W."/>
            <person name="Luo G."/>
            <person name="Lv M."/>
        </authorList>
    </citation>
    <scope>NUCLEOTIDE SEQUENCE [LARGE SCALE GENOMIC DNA]</scope>
    <source>
        <strain evidence="3 4">ACET-33324</strain>
    </source>
</reference>
<dbReference type="STRING" id="290052.ASU35_05620"/>
<dbReference type="Proteomes" id="UP000054874">
    <property type="component" value="Unassembled WGS sequence"/>
</dbReference>
<accession>A0A0V8QJ67</accession>
<dbReference type="EMBL" id="LNAM01000013">
    <property type="protein sequence ID" value="KSV60435.1"/>
    <property type="molecule type" value="Genomic_DNA"/>
</dbReference>
<organism evidence="3 4">
    <name type="scientific">Acetivibrio ethanolgignens</name>
    <dbReference type="NCBI Taxonomy" id="290052"/>
    <lineage>
        <taxon>Bacteria</taxon>
        <taxon>Bacillati</taxon>
        <taxon>Bacillota</taxon>
        <taxon>Clostridia</taxon>
        <taxon>Eubacteriales</taxon>
        <taxon>Oscillospiraceae</taxon>
        <taxon>Acetivibrio</taxon>
    </lineage>
</organism>
<keyword evidence="1" id="KW-0378">Hydrolase</keyword>
<proteinExistence type="predicted"/>
<feature type="region of interest" description="Disordered" evidence="2">
    <location>
        <begin position="349"/>
        <end position="380"/>
    </location>
</feature>
<sequence>MSSHAFLSPSASHRWLNCPPSAKLCAALPDQTSPYAAQGTDAHELCAYLVEKALGRDVKDPTESLSYYDPEMQTCAEGYAEFVMQEYELAKQTCPDTDVLIEQKVDFSKWVEGGTGTADCILLSDGTAEIIDYKHGLGVMVSAESEEFGGNPQLMCYALGLIDMFDGIYNIDTIRMAIYQPRRDNVSICQMSKDDLMKWAEETLAPTAILATKGEGEFKAGDHCQFCKVKATCRKRAEYNLEMAKYDFEVPATLEDHEIEAILMKVDQLTSWAEDVKEYALNQALQGKEYEHFKVVEGRSNRKYTDENAVAFAVKDAGFDPYEKKLLGITAMTSLLGKKKFDELLGGLTMKPPGKPTLVSKSDKRPAMKNTAQEDFNVKE</sequence>
<evidence type="ECO:0000256" key="1">
    <source>
        <dbReference type="ARBA" id="ARBA00022801"/>
    </source>
</evidence>
<dbReference type="AlphaFoldDB" id="A0A0V8QJ67"/>
<comment type="caution">
    <text evidence="3">The sequence shown here is derived from an EMBL/GenBank/DDBJ whole genome shotgun (WGS) entry which is preliminary data.</text>
</comment>
<dbReference type="InterPro" id="IPR011604">
    <property type="entry name" value="PDDEXK-like_dom_sf"/>
</dbReference>
<evidence type="ECO:0000313" key="4">
    <source>
        <dbReference type="Proteomes" id="UP000054874"/>
    </source>
</evidence>
<dbReference type="InterPro" id="IPR021229">
    <property type="entry name" value="DUF2800"/>
</dbReference>
<protein>
    <submittedName>
        <fullName evidence="3">Nuclease</fullName>
    </submittedName>
</protein>
<keyword evidence="4" id="KW-1185">Reference proteome</keyword>
<dbReference type="Pfam" id="PF10926">
    <property type="entry name" value="DUF2800"/>
    <property type="match status" value="1"/>
</dbReference>
<gene>
    <name evidence="3" type="ORF">ASU35_05620</name>
</gene>
<evidence type="ECO:0000256" key="2">
    <source>
        <dbReference type="SAM" id="MobiDB-lite"/>
    </source>
</evidence>
<dbReference type="OrthoDB" id="9766061at2"/>